<proteinExistence type="predicted"/>
<protein>
    <submittedName>
        <fullName evidence="2">Uncharacterized protein</fullName>
    </submittedName>
</protein>
<keyword evidence="1" id="KW-0812">Transmembrane</keyword>
<keyword evidence="1" id="KW-1133">Transmembrane helix</keyword>
<gene>
    <name evidence="2" type="ORF">BDA99DRAFT_535540</name>
</gene>
<dbReference type="Proteomes" id="UP001209540">
    <property type="component" value="Unassembled WGS sequence"/>
</dbReference>
<reference evidence="2" key="2">
    <citation type="submission" date="2023-02" db="EMBL/GenBank/DDBJ databases">
        <authorList>
            <consortium name="DOE Joint Genome Institute"/>
            <person name="Mondo S.J."/>
            <person name="Chang Y."/>
            <person name="Wang Y."/>
            <person name="Ahrendt S."/>
            <person name="Andreopoulos W."/>
            <person name="Barry K."/>
            <person name="Beard J."/>
            <person name="Benny G.L."/>
            <person name="Blankenship S."/>
            <person name="Bonito G."/>
            <person name="Cuomo C."/>
            <person name="Desiro A."/>
            <person name="Gervers K.A."/>
            <person name="Hundley H."/>
            <person name="Kuo A."/>
            <person name="LaButti K."/>
            <person name="Lang B.F."/>
            <person name="Lipzen A."/>
            <person name="O'Donnell K."/>
            <person name="Pangilinan J."/>
            <person name="Reynolds N."/>
            <person name="Sandor L."/>
            <person name="Smith M.W."/>
            <person name="Tsang A."/>
            <person name="Grigoriev I.V."/>
            <person name="Stajich J.E."/>
            <person name="Spatafora J.W."/>
        </authorList>
    </citation>
    <scope>NUCLEOTIDE SEQUENCE</scope>
    <source>
        <strain evidence="2">RSA 2281</strain>
    </source>
</reference>
<keyword evidence="3" id="KW-1185">Reference proteome</keyword>
<dbReference type="EMBL" id="JAIXMP010000009">
    <property type="protein sequence ID" value="KAI9268023.1"/>
    <property type="molecule type" value="Genomic_DNA"/>
</dbReference>
<reference evidence="2" key="1">
    <citation type="journal article" date="2022" name="IScience">
        <title>Evolution of zygomycete secretomes and the origins of terrestrial fungal ecologies.</title>
        <authorList>
            <person name="Chang Y."/>
            <person name="Wang Y."/>
            <person name="Mondo S."/>
            <person name="Ahrendt S."/>
            <person name="Andreopoulos W."/>
            <person name="Barry K."/>
            <person name="Beard J."/>
            <person name="Benny G.L."/>
            <person name="Blankenship S."/>
            <person name="Bonito G."/>
            <person name="Cuomo C."/>
            <person name="Desiro A."/>
            <person name="Gervers K.A."/>
            <person name="Hundley H."/>
            <person name="Kuo A."/>
            <person name="LaButti K."/>
            <person name="Lang B.F."/>
            <person name="Lipzen A."/>
            <person name="O'Donnell K."/>
            <person name="Pangilinan J."/>
            <person name="Reynolds N."/>
            <person name="Sandor L."/>
            <person name="Smith M.E."/>
            <person name="Tsang A."/>
            <person name="Grigoriev I.V."/>
            <person name="Stajich J.E."/>
            <person name="Spatafora J.W."/>
        </authorList>
    </citation>
    <scope>NUCLEOTIDE SEQUENCE</scope>
    <source>
        <strain evidence="2">RSA 2281</strain>
    </source>
</reference>
<organism evidence="2 3">
    <name type="scientific">Phascolomyces articulosus</name>
    <dbReference type="NCBI Taxonomy" id="60185"/>
    <lineage>
        <taxon>Eukaryota</taxon>
        <taxon>Fungi</taxon>
        <taxon>Fungi incertae sedis</taxon>
        <taxon>Mucoromycota</taxon>
        <taxon>Mucoromycotina</taxon>
        <taxon>Mucoromycetes</taxon>
        <taxon>Mucorales</taxon>
        <taxon>Lichtheimiaceae</taxon>
        <taxon>Phascolomyces</taxon>
    </lineage>
</organism>
<feature type="transmembrane region" description="Helical" evidence="1">
    <location>
        <begin position="165"/>
        <end position="183"/>
    </location>
</feature>
<dbReference type="AlphaFoldDB" id="A0AAD5PFW9"/>
<name>A0AAD5PFW9_9FUNG</name>
<sequence>MFKNYKAFTTAIIRKQIGEYENLLKLKANSCISQCSNPFGVWAPSLYLVTFFRDSLEMIMISLKYFRYEAHKVVNILPILPDLYTIVRTLVNKCVRRQTDATEYIKVIIGLSLKSSPNNEYFCSIKIAWDHDKTFFSSKNHWASASSIMIFNVIESLTLGPMQLLLIYKNMLGFVVVIITISMR</sequence>
<evidence type="ECO:0000313" key="2">
    <source>
        <dbReference type="EMBL" id="KAI9268023.1"/>
    </source>
</evidence>
<accession>A0AAD5PFW9</accession>
<evidence type="ECO:0000256" key="1">
    <source>
        <dbReference type="SAM" id="Phobius"/>
    </source>
</evidence>
<evidence type="ECO:0000313" key="3">
    <source>
        <dbReference type="Proteomes" id="UP001209540"/>
    </source>
</evidence>
<keyword evidence="1" id="KW-0472">Membrane</keyword>
<comment type="caution">
    <text evidence="2">The sequence shown here is derived from an EMBL/GenBank/DDBJ whole genome shotgun (WGS) entry which is preliminary data.</text>
</comment>